<name>A0A1I2UJ80_9CORY</name>
<dbReference type="STRING" id="185761.SAMN05660282_01900"/>
<keyword evidence="1" id="KW-0812">Transmembrane</keyword>
<dbReference type="AlphaFoldDB" id="A0A1I2UJ80"/>
<keyword evidence="1" id="KW-1133">Transmembrane helix</keyword>
<accession>A0A1I2UJ80</accession>
<reference evidence="2 3" key="1">
    <citation type="submission" date="2016-10" db="EMBL/GenBank/DDBJ databases">
        <authorList>
            <person name="de Groot N.N."/>
        </authorList>
    </citation>
    <scope>NUCLEOTIDE SEQUENCE [LARGE SCALE GENOMIC DNA]</scope>
    <source>
        <strain>J11</strain>
        <strain evidence="3">PG 39</strain>
    </source>
</reference>
<evidence type="ECO:0000313" key="3">
    <source>
        <dbReference type="Proteomes" id="UP000199065"/>
    </source>
</evidence>
<organism evidence="2 3">
    <name type="scientific">Corynebacterium spheniscorum</name>
    <dbReference type="NCBI Taxonomy" id="185761"/>
    <lineage>
        <taxon>Bacteria</taxon>
        <taxon>Bacillati</taxon>
        <taxon>Actinomycetota</taxon>
        <taxon>Actinomycetes</taxon>
        <taxon>Mycobacteriales</taxon>
        <taxon>Corynebacteriaceae</taxon>
        <taxon>Corynebacterium</taxon>
    </lineage>
</organism>
<feature type="transmembrane region" description="Helical" evidence="1">
    <location>
        <begin position="141"/>
        <end position="163"/>
    </location>
</feature>
<feature type="transmembrane region" description="Helical" evidence="1">
    <location>
        <begin position="106"/>
        <end position="129"/>
    </location>
</feature>
<gene>
    <name evidence="2" type="ORF">SAMN05660282_01900</name>
</gene>
<protein>
    <submittedName>
        <fullName evidence="2">Uncharacterized protein</fullName>
    </submittedName>
</protein>
<keyword evidence="1" id="KW-0472">Membrane</keyword>
<evidence type="ECO:0000313" key="2">
    <source>
        <dbReference type="EMBL" id="SFG77212.1"/>
    </source>
</evidence>
<proteinExistence type="predicted"/>
<feature type="transmembrane region" description="Helical" evidence="1">
    <location>
        <begin position="61"/>
        <end position="86"/>
    </location>
</feature>
<evidence type="ECO:0000256" key="1">
    <source>
        <dbReference type="SAM" id="Phobius"/>
    </source>
</evidence>
<keyword evidence="3" id="KW-1185">Reference proteome</keyword>
<dbReference type="Proteomes" id="UP000199065">
    <property type="component" value="Unassembled WGS sequence"/>
</dbReference>
<sequence>MLNHMAKDRRKGFLEHPENDLSIDADFANLRPPEPHSLEELATSEDPVVAFERNQYSTRQAIIYAVASPVILLVFAAILAFIFRLQGGEFCDNGPARFICSRQAQLWWPIMTSIVALASPIGCAIIMVYKLRHYTRWRPWMGAFWFLVPMSMLWMTTVLPIAILGKTMF</sequence>
<dbReference type="EMBL" id="FOPJ01000014">
    <property type="protein sequence ID" value="SFG77212.1"/>
    <property type="molecule type" value="Genomic_DNA"/>
</dbReference>